<dbReference type="RefSeq" id="WP_326320599.1">
    <property type="nucleotide sequence ID" value="NZ_JAYLAA010000036.1"/>
</dbReference>
<keyword evidence="3" id="KW-1185">Reference proteome</keyword>
<sequence>MKKIFLSTIIFLSVQCKAQIYSLRTYGIEFPQNSYVKDTNNELPAYEGIWKGIWNNKTIFVTFKKITNEYDKDFEYYRDFLIAKFKVINSNGLVLFDNTLLPDSKAKILGGRFRKTDNKYSLIYIDPDLCSMSGNIYINFTDATQTKLNWKAVYGWDLLTESCPYYDSPTFPEPLPYEIILIKQ</sequence>
<feature type="domain" description="DUF6705" evidence="1">
    <location>
        <begin position="1"/>
        <end position="146"/>
    </location>
</feature>
<comment type="caution">
    <text evidence="2">The sequence shown here is derived from an EMBL/GenBank/DDBJ whole genome shotgun (WGS) entry which is preliminary data.</text>
</comment>
<accession>A0ABU6HRX4</accession>
<reference evidence="2 3" key="1">
    <citation type="submission" date="2024-01" db="EMBL/GenBank/DDBJ databases">
        <title>Chryseobacterium sp. T9W2-O.</title>
        <authorList>
            <person name="Maltman C."/>
        </authorList>
    </citation>
    <scope>NUCLEOTIDE SEQUENCE [LARGE SCALE GENOMIC DNA]</scope>
    <source>
        <strain evidence="2 3">T9W2-O</strain>
    </source>
</reference>
<name>A0ABU6HRX4_9FLAO</name>
<dbReference type="EMBL" id="JAYLAA010000036">
    <property type="protein sequence ID" value="MEC3875792.1"/>
    <property type="molecule type" value="Genomic_DNA"/>
</dbReference>
<gene>
    <name evidence="2" type="ORF">SOP96_08730</name>
</gene>
<evidence type="ECO:0000313" key="3">
    <source>
        <dbReference type="Proteomes" id="UP001348397"/>
    </source>
</evidence>
<dbReference type="Proteomes" id="UP001348397">
    <property type="component" value="Unassembled WGS sequence"/>
</dbReference>
<organism evidence="2 3">
    <name type="scientific">Chryseobacterium salviniae</name>
    <dbReference type="NCBI Taxonomy" id="3101750"/>
    <lineage>
        <taxon>Bacteria</taxon>
        <taxon>Pseudomonadati</taxon>
        <taxon>Bacteroidota</taxon>
        <taxon>Flavobacteriia</taxon>
        <taxon>Flavobacteriales</taxon>
        <taxon>Weeksellaceae</taxon>
        <taxon>Chryseobacterium group</taxon>
        <taxon>Chryseobacterium</taxon>
    </lineage>
</organism>
<protein>
    <submittedName>
        <fullName evidence="2">DUF6705 family protein</fullName>
    </submittedName>
</protein>
<proteinExistence type="predicted"/>
<dbReference type="Pfam" id="PF20448">
    <property type="entry name" value="DUF6705"/>
    <property type="match status" value="1"/>
</dbReference>
<evidence type="ECO:0000313" key="2">
    <source>
        <dbReference type="EMBL" id="MEC3875792.1"/>
    </source>
</evidence>
<dbReference type="InterPro" id="IPR046551">
    <property type="entry name" value="DUF6705"/>
</dbReference>
<evidence type="ECO:0000259" key="1">
    <source>
        <dbReference type="Pfam" id="PF20448"/>
    </source>
</evidence>